<evidence type="ECO:0000256" key="6">
    <source>
        <dbReference type="ARBA" id="ARBA00023237"/>
    </source>
</evidence>
<accession>A0AB33J893</accession>
<sequence length="326" mass="36713">MKHFSKILLAIFTLVTIVGCDSLIYDDNKDCPQGVYVSFYSKTPCEETAIYPTVDHLEVFAFDENGILAGMQQVDNPKLAADYELYMPLPEGNYTFVAWTGLDKARLDRTNLQVGTTKKSDLMFSIKEKAGFADANPVPGFKIYQGESDKVYLPSSKDNGTVERHTKINLLEQTNRINVSIEGLKEPSNFEVRIYSANGSMNTDGNIVMNKSVIQYPGIATANAKQQQLQTKFNTLKLKTGYKNTLEVYDKFQKKVIFRADLVGSILLSKSDNHDTNINLDCTHDFDIKLYVRDVCECGEYTFISCEVNLIKWSIHSYNIGLGDAY</sequence>
<keyword evidence="3" id="KW-0732">Signal</keyword>
<dbReference type="Pfam" id="PF08842">
    <property type="entry name" value="Mfa2"/>
    <property type="match status" value="1"/>
</dbReference>
<keyword evidence="7" id="KW-0449">Lipoprotein</keyword>
<evidence type="ECO:0000313" key="8">
    <source>
        <dbReference type="EMBL" id="BFO76415.1"/>
    </source>
</evidence>
<evidence type="ECO:0000256" key="5">
    <source>
        <dbReference type="ARBA" id="ARBA00023139"/>
    </source>
</evidence>
<dbReference type="EMBL" id="AP035787">
    <property type="protein sequence ID" value="BFO76415.1"/>
    <property type="molecule type" value="Genomic_DNA"/>
</dbReference>
<evidence type="ECO:0000256" key="4">
    <source>
        <dbReference type="ARBA" id="ARBA00023136"/>
    </source>
</evidence>
<evidence type="ECO:0000256" key="2">
    <source>
        <dbReference type="ARBA" id="ARBA00007248"/>
    </source>
</evidence>
<protein>
    <recommendedName>
        <fullName evidence="9">FimB/Mfa2 family fimbrial subunit</fullName>
    </recommendedName>
</protein>
<dbReference type="Gene3D" id="2.60.40.2090">
    <property type="match status" value="1"/>
</dbReference>
<dbReference type="InterPro" id="IPR014941">
    <property type="entry name" value="FimB/Mfa2/Mfa3"/>
</dbReference>
<organism evidence="8">
    <name type="scientific">Prevotella sp. GTC17259</name>
    <dbReference type="NCBI Taxonomy" id="3236795"/>
    <lineage>
        <taxon>Bacteria</taxon>
        <taxon>Pseudomonadati</taxon>
        <taxon>Bacteroidota</taxon>
        <taxon>Bacteroidia</taxon>
        <taxon>Bacteroidales</taxon>
        <taxon>Prevotellaceae</taxon>
        <taxon>Prevotella</taxon>
    </lineage>
</organism>
<evidence type="ECO:0000256" key="1">
    <source>
        <dbReference type="ARBA" id="ARBA00004442"/>
    </source>
</evidence>
<keyword evidence="6" id="KW-0998">Cell outer membrane</keyword>
<comment type="subcellular location">
    <subcellularLocation>
        <location evidence="1">Cell outer membrane</location>
    </subcellularLocation>
</comment>
<dbReference type="GO" id="GO:0009279">
    <property type="term" value="C:cell outer membrane"/>
    <property type="evidence" value="ECO:0007669"/>
    <property type="project" value="UniProtKB-SubCell"/>
</dbReference>
<name>A0AB33J893_9BACT</name>
<dbReference type="PROSITE" id="PS51257">
    <property type="entry name" value="PROKAR_LIPOPROTEIN"/>
    <property type="match status" value="1"/>
</dbReference>
<dbReference type="Gene3D" id="2.60.40.2100">
    <property type="match status" value="1"/>
</dbReference>
<dbReference type="AlphaFoldDB" id="A0AB33J893"/>
<evidence type="ECO:0000256" key="3">
    <source>
        <dbReference type="ARBA" id="ARBA00022729"/>
    </source>
</evidence>
<gene>
    <name evidence="8" type="ORF">GTC17259_14650</name>
</gene>
<reference evidence="8" key="1">
    <citation type="submission" date="2024-07" db="EMBL/GenBank/DDBJ databases">
        <title>Complete genome sequence of Prevotella sp. YM-2024 GTC17259.</title>
        <authorList>
            <person name="Hayashi M."/>
            <person name="Muto Y."/>
            <person name="Tanaka K."/>
            <person name="Niwa H."/>
        </authorList>
    </citation>
    <scope>NUCLEOTIDE SEQUENCE</scope>
    <source>
        <strain evidence="8">GTC17259</strain>
    </source>
</reference>
<comment type="similarity">
    <text evidence="2">Belongs to the bacteroidetes fimbrillin superfamily. FimB/Mfa2 family.</text>
</comment>
<proteinExistence type="inferred from homology"/>
<evidence type="ECO:0000256" key="7">
    <source>
        <dbReference type="ARBA" id="ARBA00023288"/>
    </source>
</evidence>
<keyword evidence="5" id="KW-0564">Palmitate</keyword>
<evidence type="ECO:0008006" key="9">
    <source>
        <dbReference type="Google" id="ProtNLM"/>
    </source>
</evidence>
<keyword evidence="4" id="KW-0472">Membrane</keyword>